<protein>
    <recommendedName>
        <fullName evidence="5">DMT family transporter</fullName>
    </recommendedName>
</protein>
<evidence type="ECO:0000313" key="4">
    <source>
        <dbReference type="Proteomes" id="UP001596074"/>
    </source>
</evidence>
<feature type="compositionally biased region" description="Pro residues" evidence="1">
    <location>
        <begin position="400"/>
        <end position="413"/>
    </location>
</feature>
<evidence type="ECO:0000256" key="1">
    <source>
        <dbReference type="SAM" id="MobiDB-lite"/>
    </source>
</evidence>
<keyword evidence="2" id="KW-0472">Membrane</keyword>
<dbReference type="InterPro" id="IPR037185">
    <property type="entry name" value="EmrE-like"/>
</dbReference>
<feature type="transmembrane region" description="Helical" evidence="2">
    <location>
        <begin position="133"/>
        <end position="154"/>
    </location>
</feature>
<feature type="transmembrane region" description="Helical" evidence="2">
    <location>
        <begin position="46"/>
        <end position="68"/>
    </location>
</feature>
<feature type="transmembrane region" description="Helical" evidence="2">
    <location>
        <begin position="166"/>
        <end position="190"/>
    </location>
</feature>
<feature type="transmembrane region" description="Helical" evidence="2">
    <location>
        <begin position="202"/>
        <end position="222"/>
    </location>
</feature>
<sequence length="489" mass="50881">MNGIVAAFGATALYYLGFAIFKLAADRIEPLRANRLWHMTWSILTDWVFLAGLVLVLSGLTLQILALAELSLGIAVPIFMSGAVPLLLIALAFFGERLTGREWLSLLMFGAALLLIAASIGNPPPIKAVDVPLWKLAVIVAPALIVPLAIMLTGDHRPDGRHARPITGIAYGLSSGIPIGTAELCIKGWSDSGIGVDSLLTPYPYATVTAAVVGFGVLMAAFQRCRVSVVAVVMTVSAKTHLLVTGTFMYGEPWPQDARYFMMRLGALALAAIALLQFPRHRPLAEPDPGADRRAEDEAPGRDPFGGPATGRTGLGVSSFAQVPGARSGEGPGAEAGTLSAPTPFDRPPGQRPPGRGRPDAGAPGRTPSGQLAPDRGSGPHALGTSAGQGTGEFPMPQDGAPPPEAPPPPVPGPYAQDPLGRGPYRPEVFDDDNAYEIQEQFGGALPHDRPEGGSRRPPGPGGGSGGGPGPLSPGTKRGVPRLRSARNR</sequence>
<dbReference type="PANTHER" id="PTHR40761:SF1">
    <property type="entry name" value="CONSERVED INTEGRAL MEMBRANE ALANINE VALINE AND LEUCINE RICH PROTEIN-RELATED"/>
    <property type="match status" value="1"/>
</dbReference>
<evidence type="ECO:0000256" key="2">
    <source>
        <dbReference type="SAM" id="Phobius"/>
    </source>
</evidence>
<organism evidence="3 4">
    <name type="scientific">Actinomadura rugatobispora</name>
    <dbReference type="NCBI Taxonomy" id="1994"/>
    <lineage>
        <taxon>Bacteria</taxon>
        <taxon>Bacillati</taxon>
        <taxon>Actinomycetota</taxon>
        <taxon>Actinomycetes</taxon>
        <taxon>Streptosporangiales</taxon>
        <taxon>Thermomonosporaceae</taxon>
        <taxon>Actinomadura</taxon>
    </lineage>
</organism>
<feature type="region of interest" description="Disordered" evidence="1">
    <location>
        <begin position="284"/>
        <end position="489"/>
    </location>
</feature>
<reference evidence="4" key="1">
    <citation type="journal article" date="2019" name="Int. J. Syst. Evol. Microbiol.">
        <title>The Global Catalogue of Microorganisms (GCM) 10K type strain sequencing project: providing services to taxonomists for standard genome sequencing and annotation.</title>
        <authorList>
            <consortium name="The Broad Institute Genomics Platform"/>
            <consortium name="The Broad Institute Genome Sequencing Center for Infectious Disease"/>
            <person name="Wu L."/>
            <person name="Ma J."/>
        </authorList>
    </citation>
    <scope>NUCLEOTIDE SEQUENCE [LARGE SCALE GENOMIC DNA]</scope>
    <source>
        <strain evidence="4">KCTC 42087</strain>
    </source>
</reference>
<comment type="caution">
    <text evidence="3">The sequence shown here is derived from an EMBL/GenBank/DDBJ whole genome shotgun (WGS) entry which is preliminary data.</text>
</comment>
<evidence type="ECO:0008006" key="5">
    <source>
        <dbReference type="Google" id="ProtNLM"/>
    </source>
</evidence>
<feature type="compositionally biased region" description="Basic residues" evidence="1">
    <location>
        <begin position="479"/>
        <end position="489"/>
    </location>
</feature>
<keyword evidence="2" id="KW-0812">Transmembrane</keyword>
<name>A0ABW1AIA9_9ACTN</name>
<keyword evidence="2" id="KW-1133">Transmembrane helix</keyword>
<evidence type="ECO:0000313" key="3">
    <source>
        <dbReference type="EMBL" id="MFC5754367.1"/>
    </source>
</evidence>
<feature type="transmembrane region" description="Helical" evidence="2">
    <location>
        <begin position="261"/>
        <end position="278"/>
    </location>
</feature>
<keyword evidence="4" id="KW-1185">Reference proteome</keyword>
<accession>A0ABW1AIA9</accession>
<dbReference type="PANTHER" id="PTHR40761">
    <property type="entry name" value="CONSERVED INTEGRAL MEMBRANE ALANINE VALINE AND LEUCINE RICH PROTEIN-RELATED"/>
    <property type="match status" value="1"/>
</dbReference>
<gene>
    <name evidence="3" type="ORF">ACFPZN_52895</name>
</gene>
<feature type="transmembrane region" description="Helical" evidence="2">
    <location>
        <begin position="74"/>
        <end position="94"/>
    </location>
</feature>
<dbReference type="RefSeq" id="WP_378292386.1">
    <property type="nucleotide sequence ID" value="NZ_JBHSON010000150.1"/>
</dbReference>
<feature type="compositionally biased region" description="Basic and acidic residues" evidence="1">
    <location>
        <begin position="290"/>
        <end position="301"/>
    </location>
</feature>
<dbReference type="Gene3D" id="1.10.3730.20">
    <property type="match status" value="1"/>
</dbReference>
<dbReference type="EMBL" id="JBHSON010000150">
    <property type="protein sequence ID" value="MFC5754367.1"/>
    <property type="molecule type" value="Genomic_DNA"/>
</dbReference>
<feature type="transmembrane region" description="Helical" evidence="2">
    <location>
        <begin position="6"/>
        <end position="25"/>
    </location>
</feature>
<feature type="transmembrane region" description="Helical" evidence="2">
    <location>
        <begin position="103"/>
        <end position="121"/>
    </location>
</feature>
<dbReference type="Proteomes" id="UP001596074">
    <property type="component" value="Unassembled WGS sequence"/>
</dbReference>
<feature type="transmembrane region" description="Helical" evidence="2">
    <location>
        <begin position="229"/>
        <end position="249"/>
    </location>
</feature>
<proteinExistence type="predicted"/>
<dbReference type="SUPFAM" id="SSF103481">
    <property type="entry name" value="Multidrug resistance efflux transporter EmrE"/>
    <property type="match status" value="1"/>
</dbReference>